<evidence type="ECO:0000313" key="1">
    <source>
        <dbReference type="EMBL" id="SUG70053.1"/>
    </source>
</evidence>
<proteinExistence type="predicted"/>
<dbReference type="Proteomes" id="UP000255534">
    <property type="component" value="Unassembled WGS sequence"/>
</dbReference>
<dbReference type="NCBIfam" id="NF011888">
    <property type="entry name" value="PRK15361.1"/>
    <property type="match status" value="1"/>
</dbReference>
<dbReference type="InterPro" id="IPR059129">
    <property type="entry name" value="SseE_put"/>
</dbReference>
<accession>A0A379UQA5</accession>
<organism evidence="1 2">
    <name type="scientific">Salmonella enterica I</name>
    <dbReference type="NCBI Taxonomy" id="59201"/>
    <lineage>
        <taxon>Bacteria</taxon>
        <taxon>Pseudomonadati</taxon>
        <taxon>Pseudomonadota</taxon>
        <taxon>Gammaproteobacteria</taxon>
        <taxon>Enterobacterales</taxon>
        <taxon>Enterobacteriaceae</taxon>
        <taxon>Salmonella</taxon>
    </lineage>
</organism>
<gene>
    <name evidence="1" type="primary">sseD_2</name>
    <name evidence="1" type="ORF">NCTC5798_01152</name>
</gene>
<evidence type="ECO:0000313" key="2">
    <source>
        <dbReference type="Proteomes" id="UP000255534"/>
    </source>
</evidence>
<dbReference type="Pfam" id="PF05802">
    <property type="entry name" value="SctB2"/>
    <property type="match status" value="1"/>
</dbReference>
<dbReference type="AlphaFoldDB" id="A0A379UQA5"/>
<dbReference type="NCBIfam" id="NF011887">
    <property type="entry name" value="PRK15360.1"/>
    <property type="match status" value="1"/>
</dbReference>
<protein>
    <submittedName>
        <fullName evidence="1">Pathogenicity island 2 effector protein SseE</fullName>
    </submittedName>
</protein>
<reference evidence="1 2" key="1">
    <citation type="submission" date="2018-06" db="EMBL/GenBank/DDBJ databases">
        <authorList>
            <consortium name="Pathogen Informatics"/>
            <person name="Doyle S."/>
        </authorList>
    </citation>
    <scope>NUCLEOTIDE SEQUENCE [LARGE SCALE GENOMIC DNA]</scope>
    <source>
        <strain evidence="1 2">NCTC5798</strain>
    </source>
</reference>
<dbReference type="InterPro" id="IPR008611">
    <property type="entry name" value="SctB2-like"/>
</dbReference>
<dbReference type="EMBL" id="UGXK01000001">
    <property type="protein sequence ID" value="SUG70053.1"/>
    <property type="molecule type" value="Genomic_DNA"/>
</dbReference>
<name>A0A379UQA5_SALET</name>
<sequence>MRSYNVVKQRLGWELQVNVLQTQMKTIDEAFRASMITAGGAILSGVLTIGLGAVGGETGLIAGQAVGHTAGGVMGLGAGVAQRQSDQDKAIADLQQNGAQSYNKSLTEIMEKATEIMQQIMGVGSSLVAVLAEILRAINEVNMVQEIEQWLRRHQVFTEPAYLGETAILLGQQFILSPYLVIYRIEAKEMIICEFRRLTPGQPRPQQLFRLLGLLRGIFVHHPQLTCLKMLIITDVLDEKKAMLRRKLLRILTVMGATFTQLDGDNWTVLSASILSSDVFK</sequence>